<feature type="compositionally biased region" description="Polar residues" evidence="10">
    <location>
        <begin position="23"/>
        <end position="39"/>
    </location>
</feature>
<comment type="catalytic activity">
    <reaction evidence="6">
        <text>gibberellin A1 + 2-oxoglutarate + O2 = gibberellin A8 + succinate + CO2</text>
        <dbReference type="Rhea" id="RHEA:15005"/>
        <dbReference type="ChEBI" id="CHEBI:15379"/>
        <dbReference type="ChEBI" id="CHEBI:16526"/>
        <dbReference type="ChEBI" id="CHEBI:16810"/>
        <dbReference type="ChEBI" id="CHEBI:30031"/>
        <dbReference type="ChEBI" id="CHEBI:58524"/>
        <dbReference type="ChEBI" id="CHEBI:58594"/>
        <dbReference type="EC" id="1.14.11.13"/>
    </reaction>
</comment>
<evidence type="ECO:0000256" key="9">
    <source>
        <dbReference type="RuleBase" id="RU003682"/>
    </source>
</evidence>
<dbReference type="EMBL" id="CP097510">
    <property type="protein sequence ID" value="URE27807.1"/>
    <property type="molecule type" value="Genomic_DNA"/>
</dbReference>
<evidence type="ECO:0000256" key="10">
    <source>
        <dbReference type="SAM" id="MobiDB-lite"/>
    </source>
</evidence>
<feature type="domain" description="Fe2OG dioxygenase" evidence="11">
    <location>
        <begin position="284"/>
        <end position="389"/>
    </location>
</feature>
<dbReference type="AlphaFoldDB" id="A0A9E7HDA6"/>
<dbReference type="PANTHER" id="PTHR47990">
    <property type="entry name" value="2-OXOGLUTARATE (2OG) AND FE(II)-DEPENDENT OXYGENASE SUPERFAMILY PROTEIN-RELATED"/>
    <property type="match status" value="1"/>
</dbReference>
<protein>
    <recommendedName>
        <fullName evidence="8">gibberellin 2beta-dioxygenase</fullName>
        <ecNumber evidence="8">1.14.11.13</ecNumber>
    </recommendedName>
</protein>
<dbReference type="EC" id="1.14.11.13" evidence="8"/>
<dbReference type="Pfam" id="PF03171">
    <property type="entry name" value="2OG-FeII_Oxy"/>
    <property type="match status" value="1"/>
</dbReference>
<proteinExistence type="inferred from homology"/>
<keyword evidence="3" id="KW-0223">Dioxygenase</keyword>
<name>A0A9E7HDA6_9LILI</name>
<dbReference type="SUPFAM" id="SSF51197">
    <property type="entry name" value="Clavaminate synthase-like"/>
    <property type="match status" value="1"/>
</dbReference>
<dbReference type="Gene3D" id="2.60.120.330">
    <property type="entry name" value="B-lactam Antibiotic, Isopenicillin N Synthase, Chain"/>
    <property type="match status" value="1"/>
</dbReference>
<evidence type="ECO:0000313" key="12">
    <source>
        <dbReference type="EMBL" id="URE27807.1"/>
    </source>
</evidence>
<gene>
    <name evidence="12" type="ORF">MUK42_06042</name>
</gene>
<dbReference type="FunFam" id="2.60.120.330:FF:000014">
    <property type="entry name" value="Gibberellin 2-beta-dioxygenase 1"/>
    <property type="match status" value="1"/>
</dbReference>
<comment type="cofactor">
    <cofactor evidence="1">
        <name>L-ascorbate</name>
        <dbReference type="ChEBI" id="CHEBI:38290"/>
    </cofactor>
</comment>
<dbReference type="InterPro" id="IPR050231">
    <property type="entry name" value="Iron_ascorbate_oxido_reductase"/>
</dbReference>
<comment type="similarity">
    <text evidence="7">Belongs to the iron/ascorbate-dependent oxidoreductase family. GA2OX subfamily.</text>
</comment>
<evidence type="ECO:0000256" key="8">
    <source>
        <dbReference type="ARBA" id="ARBA00066708"/>
    </source>
</evidence>
<organism evidence="12 13">
    <name type="scientific">Musa troglodytarum</name>
    <name type="common">fe'i banana</name>
    <dbReference type="NCBI Taxonomy" id="320322"/>
    <lineage>
        <taxon>Eukaryota</taxon>
        <taxon>Viridiplantae</taxon>
        <taxon>Streptophyta</taxon>
        <taxon>Embryophyta</taxon>
        <taxon>Tracheophyta</taxon>
        <taxon>Spermatophyta</taxon>
        <taxon>Magnoliopsida</taxon>
        <taxon>Liliopsida</taxon>
        <taxon>Zingiberales</taxon>
        <taxon>Musaceae</taxon>
        <taxon>Musa</taxon>
    </lineage>
</organism>
<keyword evidence="13" id="KW-1185">Reference proteome</keyword>
<dbReference type="GO" id="GO:0045543">
    <property type="term" value="F:gibberellin 2-beta-dioxygenase activity"/>
    <property type="evidence" value="ECO:0007669"/>
    <property type="project" value="UniProtKB-EC"/>
</dbReference>
<keyword evidence="5 9" id="KW-0408">Iron</keyword>
<keyword evidence="4 9" id="KW-0560">Oxidoreductase</keyword>
<dbReference type="InterPro" id="IPR005123">
    <property type="entry name" value="Oxoglu/Fe-dep_dioxygenase_dom"/>
</dbReference>
<accession>A0A9E7HDA6</accession>
<dbReference type="Pfam" id="PF14226">
    <property type="entry name" value="DIOX_N"/>
    <property type="match status" value="1"/>
</dbReference>
<dbReference type="InterPro" id="IPR027443">
    <property type="entry name" value="IPNS-like_sf"/>
</dbReference>
<dbReference type="GO" id="GO:0046872">
    <property type="term" value="F:metal ion binding"/>
    <property type="evidence" value="ECO:0007669"/>
    <property type="project" value="UniProtKB-KW"/>
</dbReference>
<dbReference type="Proteomes" id="UP001055439">
    <property type="component" value="Chromosome 8"/>
</dbReference>
<sequence length="437" mass="48082">MVRNGSRNEAALEGASAYPSTRIGRSNSQRAGSSGTGTNHGERIDCSSPGSLRAGSYHHGFSIRCLCSLSAIFSMEMAAWKLHSTPCLDVTYHTMQHHPLFFLCSLTAMVVLASPALDEIPLVRPQKHGAFFSAIPVVDLSMPFSAEALVKACEDVGFFKVINHNVPMDVVQRLEAEAVKFFEMPQVFKEASGPADPFGYGNKRIGPNGDVGLVEYLLFGITSKPLSYTSMSFLEEPSACLFGPALSEYLLAVKKLASDVLELIAEGLKIEPGDVLNRLVTDEQSDGLFRLNHYPRCPLLERLNRSWTGFGEHTDPQIISVLRSNNTTGLQISLKNGSWVSVPPDQESFFIVVGDCLQVLTNGRFKSVRHRVLANGSKSRVSMIYFFGPPPAEKIAPLSQLMGEGEQSKYKEFTWGEYKKAAYKSRLGDNRLGQFEK</sequence>
<dbReference type="InterPro" id="IPR044861">
    <property type="entry name" value="IPNS-like_FE2OG_OXY"/>
</dbReference>
<evidence type="ECO:0000313" key="13">
    <source>
        <dbReference type="Proteomes" id="UP001055439"/>
    </source>
</evidence>
<evidence type="ECO:0000256" key="4">
    <source>
        <dbReference type="ARBA" id="ARBA00023002"/>
    </source>
</evidence>
<dbReference type="OrthoDB" id="288590at2759"/>
<evidence type="ECO:0000256" key="7">
    <source>
        <dbReference type="ARBA" id="ARBA00061282"/>
    </source>
</evidence>
<evidence type="ECO:0000256" key="1">
    <source>
        <dbReference type="ARBA" id="ARBA00001961"/>
    </source>
</evidence>
<evidence type="ECO:0000256" key="2">
    <source>
        <dbReference type="ARBA" id="ARBA00022723"/>
    </source>
</evidence>
<evidence type="ECO:0000256" key="6">
    <source>
        <dbReference type="ARBA" id="ARBA00052204"/>
    </source>
</evidence>
<evidence type="ECO:0000259" key="11">
    <source>
        <dbReference type="PROSITE" id="PS51471"/>
    </source>
</evidence>
<dbReference type="InterPro" id="IPR026992">
    <property type="entry name" value="DIOX_N"/>
</dbReference>
<reference evidence="12" key="1">
    <citation type="submission" date="2022-05" db="EMBL/GenBank/DDBJ databases">
        <title>The Musa troglodytarum L. genome provides insights into the mechanism of non-climacteric behaviour and enrichment of carotenoids.</title>
        <authorList>
            <person name="Wang J."/>
        </authorList>
    </citation>
    <scope>NUCLEOTIDE SEQUENCE</scope>
    <source>
        <tissue evidence="12">Leaf</tissue>
    </source>
</reference>
<evidence type="ECO:0000256" key="5">
    <source>
        <dbReference type="ARBA" id="ARBA00023004"/>
    </source>
</evidence>
<dbReference type="PRINTS" id="PR00682">
    <property type="entry name" value="IPNSYNTHASE"/>
</dbReference>
<dbReference type="PROSITE" id="PS51471">
    <property type="entry name" value="FE2OG_OXY"/>
    <property type="match status" value="1"/>
</dbReference>
<evidence type="ECO:0000256" key="3">
    <source>
        <dbReference type="ARBA" id="ARBA00022964"/>
    </source>
</evidence>
<keyword evidence="2 9" id="KW-0479">Metal-binding</keyword>
<feature type="region of interest" description="Disordered" evidence="10">
    <location>
        <begin position="19"/>
        <end position="44"/>
    </location>
</feature>